<reference evidence="2 3" key="1">
    <citation type="submission" date="2016-06" db="EMBL/GenBank/DDBJ databases">
        <title>Comparative genomics of the ectomycorrhizal sister species Rhizopogon vinicolor and Rhizopogon vesiculosus (Basidiomycota: Boletales) reveals a divergence of the mating type B locus.</title>
        <authorList>
            <consortium name="DOE Joint Genome Institute"/>
            <person name="Mujic A.B."/>
            <person name="Kuo A."/>
            <person name="Tritt A."/>
            <person name="Lipzen A."/>
            <person name="Chen C."/>
            <person name="Johnson J."/>
            <person name="Sharma A."/>
            <person name="Barry K."/>
            <person name="Grigoriev I.V."/>
            <person name="Spatafora J.W."/>
        </authorList>
    </citation>
    <scope>NUCLEOTIDE SEQUENCE [LARGE SCALE GENOMIC DNA]</scope>
    <source>
        <strain evidence="2 3">AM-OR11-026</strain>
    </source>
</reference>
<gene>
    <name evidence="2" type="ORF">K503DRAFT_777775</name>
</gene>
<dbReference type="EMBL" id="KV449528">
    <property type="protein sequence ID" value="OAX31202.1"/>
    <property type="molecule type" value="Genomic_DNA"/>
</dbReference>
<protein>
    <submittedName>
        <fullName evidence="2">Uncharacterized protein</fullName>
    </submittedName>
</protein>
<accession>A0A1B7MF19</accession>
<feature type="region of interest" description="Disordered" evidence="1">
    <location>
        <begin position="1"/>
        <end position="30"/>
    </location>
</feature>
<proteinExistence type="predicted"/>
<feature type="compositionally biased region" description="Low complexity" evidence="1">
    <location>
        <begin position="14"/>
        <end position="30"/>
    </location>
</feature>
<feature type="compositionally biased region" description="Polar residues" evidence="1">
    <location>
        <begin position="70"/>
        <end position="89"/>
    </location>
</feature>
<feature type="non-terminal residue" evidence="2">
    <location>
        <position position="95"/>
    </location>
</feature>
<evidence type="ECO:0000313" key="3">
    <source>
        <dbReference type="Proteomes" id="UP000092154"/>
    </source>
</evidence>
<sequence length="95" mass="10366">MRSGVNPEDNSRRASTPITQSSSTPSSAPILTDRAVSLIVDVPLAQAQRCSGCSQWQRYRVDEDFDSYPLSPTQNPKSQHPSTAANTNRETMEAA</sequence>
<dbReference type="AlphaFoldDB" id="A0A1B7MF19"/>
<evidence type="ECO:0000313" key="2">
    <source>
        <dbReference type="EMBL" id="OAX31202.1"/>
    </source>
</evidence>
<evidence type="ECO:0000256" key="1">
    <source>
        <dbReference type="SAM" id="MobiDB-lite"/>
    </source>
</evidence>
<dbReference type="OrthoDB" id="2691712at2759"/>
<organism evidence="2 3">
    <name type="scientific">Rhizopogon vinicolor AM-OR11-026</name>
    <dbReference type="NCBI Taxonomy" id="1314800"/>
    <lineage>
        <taxon>Eukaryota</taxon>
        <taxon>Fungi</taxon>
        <taxon>Dikarya</taxon>
        <taxon>Basidiomycota</taxon>
        <taxon>Agaricomycotina</taxon>
        <taxon>Agaricomycetes</taxon>
        <taxon>Agaricomycetidae</taxon>
        <taxon>Boletales</taxon>
        <taxon>Suillineae</taxon>
        <taxon>Rhizopogonaceae</taxon>
        <taxon>Rhizopogon</taxon>
    </lineage>
</organism>
<keyword evidence="3" id="KW-1185">Reference proteome</keyword>
<feature type="region of interest" description="Disordered" evidence="1">
    <location>
        <begin position="65"/>
        <end position="95"/>
    </location>
</feature>
<dbReference type="Proteomes" id="UP000092154">
    <property type="component" value="Unassembled WGS sequence"/>
</dbReference>
<dbReference type="InParanoid" id="A0A1B7MF19"/>
<name>A0A1B7MF19_9AGAM</name>